<feature type="region of interest" description="Disordered" evidence="1">
    <location>
        <begin position="826"/>
        <end position="855"/>
    </location>
</feature>
<name>U6LIZ7_9EIME</name>
<feature type="region of interest" description="Disordered" evidence="1">
    <location>
        <begin position="326"/>
        <end position="367"/>
    </location>
</feature>
<dbReference type="OrthoDB" id="348702at2759"/>
<evidence type="ECO:0000256" key="1">
    <source>
        <dbReference type="SAM" id="MobiDB-lite"/>
    </source>
</evidence>
<feature type="region of interest" description="Disordered" evidence="1">
    <location>
        <begin position="168"/>
        <end position="199"/>
    </location>
</feature>
<feature type="region of interest" description="Disordered" evidence="1">
    <location>
        <begin position="766"/>
        <end position="808"/>
    </location>
</feature>
<protein>
    <submittedName>
        <fullName evidence="2">Uncharacterized protein</fullName>
    </submittedName>
</protein>
<feature type="compositionally biased region" description="Low complexity" evidence="1">
    <location>
        <begin position="767"/>
        <end position="806"/>
    </location>
</feature>
<feature type="compositionally biased region" description="Low complexity" evidence="1">
    <location>
        <begin position="828"/>
        <end position="855"/>
    </location>
</feature>
<dbReference type="AlphaFoldDB" id="U6LIZ7"/>
<evidence type="ECO:0000313" key="3">
    <source>
        <dbReference type="Proteomes" id="UP000030750"/>
    </source>
</evidence>
<feature type="compositionally biased region" description="Basic and acidic residues" evidence="1">
    <location>
        <begin position="342"/>
        <end position="352"/>
    </location>
</feature>
<feature type="region of interest" description="Disordered" evidence="1">
    <location>
        <begin position="454"/>
        <end position="474"/>
    </location>
</feature>
<evidence type="ECO:0000313" key="2">
    <source>
        <dbReference type="EMBL" id="CDJ50347.1"/>
    </source>
</evidence>
<organism evidence="2 3">
    <name type="scientific">Eimeria brunetti</name>
    <dbReference type="NCBI Taxonomy" id="51314"/>
    <lineage>
        <taxon>Eukaryota</taxon>
        <taxon>Sar</taxon>
        <taxon>Alveolata</taxon>
        <taxon>Apicomplexa</taxon>
        <taxon>Conoidasida</taxon>
        <taxon>Coccidia</taxon>
        <taxon>Eucoccidiorida</taxon>
        <taxon>Eimeriorina</taxon>
        <taxon>Eimeriidae</taxon>
        <taxon>Eimeria</taxon>
    </lineage>
</organism>
<dbReference type="Proteomes" id="UP000030750">
    <property type="component" value="Unassembled WGS sequence"/>
</dbReference>
<dbReference type="EMBL" id="HG712184">
    <property type="protein sequence ID" value="CDJ50347.1"/>
    <property type="molecule type" value="Genomic_DNA"/>
</dbReference>
<gene>
    <name evidence="2" type="ORF">EBH_0032940</name>
</gene>
<reference evidence="2" key="1">
    <citation type="submission" date="2013-10" db="EMBL/GenBank/DDBJ databases">
        <title>Genomic analysis of the causative agents of coccidiosis in chickens.</title>
        <authorList>
            <person name="Reid A.J."/>
            <person name="Blake D."/>
            <person name="Billington K."/>
            <person name="Browne H."/>
            <person name="Dunn M."/>
            <person name="Hung S."/>
            <person name="Kawahara F."/>
            <person name="Miranda-Saavedra D."/>
            <person name="Mourier T."/>
            <person name="Nagra H."/>
            <person name="Otto T.D."/>
            <person name="Rawlings N."/>
            <person name="Sanchez A."/>
            <person name="Sanders M."/>
            <person name="Subramaniam C."/>
            <person name="Tay Y."/>
            <person name="Dear P."/>
            <person name="Doerig C."/>
            <person name="Gruber A."/>
            <person name="Parkinson J."/>
            <person name="Shirley M."/>
            <person name="Wan K.L."/>
            <person name="Berriman M."/>
            <person name="Tomley F."/>
            <person name="Pain A."/>
        </authorList>
    </citation>
    <scope>NUCLEOTIDE SEQUENCE [LARGE SCALE GENOMIC DNA]</scope>
    <source>
        <strain evidence="2">Houghton</strain>
    </source>
</reference>
<feature type="compositionally biased region" description="Low complexity" evidence="1">
    <location>
        <begin position="326"/>
        <end position="341"/>
    </location>
</feature>
<accession>U6LIZ7</accession>
<feature type="compositionally biased region" description="Low complexity" evidence="1">
    <location>
        <begin position="637"/>
        <end position="664"/>
    </location>
</feature>
<feature type="compositionally biased region" description="Low complexity" evidence="1">
    <location>
        <begin position="174"/>
        <end position="188"/>
    </location>
</feature>
<proteinExistence type="predicted"/>
<feature type="compositionally biased region" description="Low complexity" evidence="1">
    <location>
        <begin position="454"/>
        <end position="466"/>
    </location>
</feature>
<feature type="region of interest" description="Disordered" evidence="1">
    <location>
        <begin position="637"/>
        <end position="665"/>
    </location>
</feature>
<dbReference type="VEuPathDB" id="ToxoDB:EBH_0032940"/>
<reference evidence="2" key="2">
    <citation type="submission" date="2013-10" db="EMBL/GenBank/DDBJ databases">
        <authorList>
            <person name="Aslett M."/>
        </authorList>
    </citation>
    <scope>NUCLEOTIDE SEQUENCE [LARGE SCALE GENOMIC DNA]</scope>
    <source>
        <strain evidence="2">Houghton</strain>
    </source>
</reference>
<keyword evidence="3" id="KW-1185">Reference proteome</keyword>
<sequence>MPCSSTDDGSWGGFLASSSVATEPGACPSVVSRHTNNSRRSHPVEQCKAGAPEAAACRAGCRSSSELTIDSNCNESPAVTGVAPDAPHVCPVIGASCSANPSAAPFTPPPPFNPMQLATAACARAAARDTNCEGNGSDCDSDLDFFTPLSSPLRELATPSIPVAAVAQGSTAAQNQQEQLSQEQQQLLPPRAFQETSGSSDHCAQLLYSSRQQQSTSTSSLPPAKECGLFLGRFPLRRRYLSADCGGSRLQQEQQLRPSAQAATAAAAAGLHLLAKTAANATGKGRLPLIHRVPRAPVQSRRCQGGPPLYHQQRHKFQWIQQHRQPLLQQEQQQQRQQQHALQREASDEDIRMPLVPPPASSSPLLASCRVAPPTVSSVPFQNEDDGAPTAAAADFSVAANPGEAAAVVAPGSSCSSNPVVQYEGEKTQLTPQSKLLPTACQQQQQREEQIVRQQLASHARQQQQQPREDSDGLLQCSKRRRFSVERNDFACALPTGQVGSLIPPNACIHATSNSEGGEVHRQQSQQHMESAARVEELDFSSHRKRKRGGECSARLLLMLQPNAAAADAALLDVLGTALTAEETRELRMQQQKEAEAAAAAAAAEEAAARERTAAAAAAEAAAARAKAAAEAQEAAARAKAHASETAMAAAAATSPRPTTEEPPNTLVQAGVVVPVAAHDVASGISLFGTGKCEPHQQLQPLLLQSRQPQLQQPREHQKRRQTQQPQLQLEHTHGDKLKGTAGNAPGLGDLGVVQGRPKLRIRRANGTPGAAASSTAAGPGISTAPQQAVDFQQRQQQQQPPFVTQNPSLHHQVPLQQQMDVQGSAFQPSHVQQHQQYAQQPQLQQQVQQQQPPADGLGLGLAEFGPTKIPDASDAGEACSSALCGASAEFIHAAIRLPSSLGEAEAGEAGEAACAVAKGVKKHEMK</sequence>
<feature type="region of interest" description="Disordered" evidence="1">
    <location>
        <begin position="708"/>
        <end position="753"/>
    </location>
</feature>